<dbReference type="PANTHER" id="PTHR30204">
    <property type="entry name" value="REDOX-CYCLING DRUG-SENSING TRANSCRIPTIONAL ACTIVATOR SOXR"/>
    <property type="match status" value="1"/>
</dbReference>
<dbReference type="CDD" id="cd00592">
    <property type="entry name" value="HTH_MerR-like"/>
    <property type="match status" value="1"/>
</dbReference>
<accession>A0ABZ2F993</accession>
<dbReference type="Proteomes" id="UP001381003">
    <property type="component" value="Chromosome"/>
</dbReference>
<name>A0ABZ2F993_9MICO</name>
<sequence length="140" mass="15117">MNDDPHVHIGQVASRTGLSHRTLRYYEEMGLLTPSARTDGGFRLYGQADVERLLLIKPMKPLGFSIEEMRQLVDALDVLADPTANAADTSSARAQVDAIHADALTRVTELRAATARAEAFTDALAQLALPRPPTNDPAGP</sequence>
<dbReference type="InterPro" id="IPR000551">
    <property type="entry name" value="MerR-type_HTH_dom"/>
</dbReference>
<gene>
    <name evidence="3" type="ORF">N5P18_08940</name>
</gene>
<evidence type="ECO:0000259" key="2">
    <source>
        <dbReference type="PROSITE" id="PS50937"/>
    </source>
</evidence>
<evidence type="ECO:0000256" key="1">
    <source>
        <dbReference type="ARBA" id="ARBA00023125"/>
    </source>
</evidence>
<dbReference type="Pfam" id="PF13411">
    <property type="entry name" value="MerR_1"/>
    <property type="match status" value="1"/>
</dbReference>
<dbReference type="RefSeq" id="WP_338537462.1">
    <property type="nucleotide sequence ID" value="NZ_CP104874.1"/>
</dbReference>
<dbReference type="PRINTS" id="PR00040">
    <property type="entry name" value="HTHMERR"/>
</dbReference>
<evidence type="ECO:0000313" key="3">
    <source>
        <dbReference type="EMBL" id="WWF03838.1"/>
    </source>
</evidence>
<evidence type="ECO:0000313" key="4">
    <source>
        <dbReference type="Proteomes" id="UP001381003"/>
    </source>
</evidence>
<proteinExistence type="predicted"/>
<dbReference type="Gene3D" id="1.10.1660.10">
    <property type="match status" value="1"/>
</dbReference>
<dbReference type="SMART" id="SM00422">
    <property type="entry name" value="HTH_MERR"/>
    <property type="match status" value="1"/>
</dbReference>
<feature type="domain" description="HTH merR-type" evidence="2">
    <location>
        <begin position="9"/>
        <end position="75"/>
    </location>
</feature>
<keyword evidence="1" id="KW-0238">DNA-binding</keyword>
<dbReference type="SUPFAM" id="SSF46955">
    <property type="entry name" value="Putative DNA-binding domain"/>
    <property type="match status" value="1"/>
</dbReference>
<dbReference type="PANTHER" id="PTHR30204:SF93">
    <property type="entry name" value="HTH MERR-TYPE DOMAIN-CONTAINING PROTEIN"/>
    <property type="match status" value="1"/>
</dbReference>
<dbReference type="InterPro" id="IPR009061">
    <property type="entry name" value="DNA-bd_dom_put_sf"/>
</dbReference>
<dbReference type="EMBL" id="CP104874">
    <property type="protein sequence ID" value="WWF03838.1"/>
    <property type="molecule type" value="Genomic_DNA"/>
</dbReference>
<reference evidence="3 4" key="1">
    <citation type="submission" date="2022-09" db="EMBL/GenBank/DDBJ databases">
        <title>Complete genome sequence of Janibacter terrae strain COS04-44, PCL-degrading bacteria isolated from oil spilled coast.</title>
        <authorList>
            <person name="Park H."/>
            <person name="Kim J.Y."/>
            <person name="An S.H."/>
            <person name="Lee C.M."/>
            <person name="Weon H.-Y."/>
        </authorList>
    </citation>
    <scope>NUCLEOTIDE SEQUENCE [LARGE SCALE GENOMIC DNA]</scope>
    <source>
        <strain evidence="3 4">COS04-44</strain>
    </source>
</reference>
<dbReference type="InterPro" id="IPR047057">
    <property type="entry name" value="MerR_fam"/>
</dbReference>
<dbReference type="PROSITE" id="PS00552">
    <property type="entry name" value="HTH_MERR_1"/>
    <property type="match status" value="1"/>
</dbReference>
<keyword evidence="4" id="KW-1185">Reference proteome</keyword>
<dbReference type="PROSITE" id="PS50937">
    <property type="entry name" value="HTH_MERR_2"/>
    <property type="match status" value="1"/>
</dbReference>
<protein>
    <submittedName>
        <fullName evidence="3">MerR family transcriptional regulator</fullName>
    </submittedName>
</protein>
<organism evidence="3 4">
    <name type="scientific">Janibacter terrae</name>
    <dbReference type="NCBI Taxonomy" id="103817"/>
    <lineage>
        <taxon>Bacteria</taxon>
        <taxon>Bacillati</taxon>
        <taxon>Actinomycetota</taxon>
        <taxon>Actinomycetes</taxon>
        <taxon>Micrococcales</taxon>
        <taxon>Intrasporangiaceae</taxon>
        <taxon>Janibacter</taxon>
    </lineage>
</organism>